<evidence type="ECO:0000256" key="3">
    <source>
        <dbReference type="ARBA" id="ARBA00047175"/>
    </source>
</evidence>
<keyword evidence="9" id="KW-0032">Aminotransferase</keyword>
<dbReference type="Gene3D" id="3.40.640.10">
    <property type="entry name" value="Type I PLP-dependent aspartate aminotransferase-like (Major domain)"/>
    <property type="match status" value="1"/>
</dbReference>
<dbReference type="GO" id="GO:0005737">
    <property type="term" value="C:cytoplasm"/>
    <property type="evidence" value="ECO:0007669"/>
    <property type="project" value="TreeGrafter"/>
</dbReference>
<dbReference type="EMBL" id="DWWO01000133">
    <property type="protein sequence ID" value="HJC35087.1"/>
    <property type="molecule type" value="Genomic_DNA"/>
</dbReference>
<dbReference type="InterPro" id="IPR000277">
    <property type="entry name" value="Cys/Met-Metab_PyrdxlP-dep_enz"/>
</dbReference>
<evidence type="ECO:0000256" key="4">
    <source>
        <dbReference type="ARBA" id="ARBA00047199"/>
    </source>
</evidence>
<dbReference type="CDD" id="cd00614">
    <property type="entry name" value="CGS_like"/>
    <property type="match status" value="1"/>
</dbReference>
<comment type="similarity">
    <text evidence="8">Belongs to the trans-sulfuration enzymes family.</text>
</comment>
<dbReference type="PANTHER" id="PTHR11808:SF80">
    <property type="entry name" value="CYSTATHIONINE GAMMA-LYASE"/>
    <property type="match status" value="1"/>
</dbReference>
<dbReference type="GO" id="GO:0008483">
    <property type="term" value="F:transaminase activity"/>
    <property type="evidence" value="ECO:0007669"/>
    <property type="project" value="UniProtKB-KW"/>
</dbReference>
<evidence type="ECO:0000313" key="9">
    <source>
        <dbReference type="EMBL" id="HJC35087.1"/>
    </source>
</evidence>
<dbReference type="GO" id="GO:0047982">
    <property type="term" value="F:homocysteine desulfhydrase activity"/>
    <property type="evidence" value="ECO:0007669"/>
    <property type="project" value="UniProtKB-EC"/>
</dbReference>
<evidence type="ECO:0000256" key="8">
    <source>
        <dbReference type="RuleBase" id="RU362118"/>
    </source>
</evidence>
<evidence type="ECO:0000256" key="1">
    <source>
        <dbReference type="ARBA" id="ARBA00001933"/>
    </source>
</evidence>
<evidence type="ECO:0000256" key="5">
    <source>
        <dbReference type="ARBA" id="ARBA00048780"/>
    </source>
</evidence>
<dbReference type="FunFam" id="3.40.640.10:FF:000046">
    <property type="entry name" value="Cystathionine gamma-lyase"/>
    <property type="match status" value="1"/>
</dbReference>
<evidence type="ECO:0000256" key="7">
    <source>
        <dbReference type="PIRSR" id="PIRSR001434-2"/>
    </source>
</evidence>
<protein>
    <recommendedName>
        <fullName evidence="3">homocysteine desulfhydrase</fullName>
        <ecNumber evidence="3">4.4.1.2</ecNumber>
    </recommendedName>
    <alternativeName>
        <fullName evidence="4">Homocysteine desulfhydrase</fullName>
    </alternativeName>
</protein>
<evidence type="ECO:0000256" key="2">
    <source>
        <dbReference type="ARBA" id="ARBA00022898"/>
    </source>
</evidence>
<dbReference type="AlphaFoldDB" id="A0A9D2NMP2"/>
<dbReference type="GO" id="GO:0019346">
    <property type="term" value="P:transsulfuration"/>
    <property type="evidence" value="ECO:0007669"/>
    <property type="project" value="InterPro"/>
</dbReference>
<dbReference type="InterPro" id="IPR015424">
    <property type="entry name" value="PyrdxlP-dep_Trfase"/>
</dbReference>
<proteinExistence type="inferred from homology"/>
<dbReference type="PANTHER" id="PTHR11808">
    <property type="entry name" value="TRANS-SULFURATION ENZYME FAMILY MEMBER"/>
    <property type="match status" value="1"/>
</dbReference>
<comment type="caution">
    <text evidence="9">The sequence shown here is derived from an EMBL/GenBank/DDBJ whole genome shotgun (WGS) entry which is preliminary data.</text>
</comment>
<evidence type="ECO:0000313" key="10">
    <source>
        <dbReference type="Proteomes" id="UP000823890"/>
    </source>
</evidence>
<dbReference type="Proteomes" id="UP000823890">
    <property type="component" value="Unassembled WGS sequence"/>
</dbReference>
<accession>A0A9D2NMP2</accession>
<dbReference type="GO" id="GO:0018826">
    <property type="term" value="F:methionine gamma-lyase activity"/>
    <property type="evidence" value="ECO:0007669"/>
    <property type="project" value="UniProtKB-EC"/>
</dbReference>
<reference evidence="9" key="2">
    <citation type="submission" date="2021-04" db="EMBL/GenBank/DDBJ databases">
        <authorList>
            <person name="Gilroy R."/>
        </authorList>
    </citation>
    <scope>NUCLEOTIDE SEQUENCE</scope>
    <source>
        <strain evidence="9">ChiW19-954</strain>
    </source>
</reference>
<dbReference type="PIRSF" id="PIRSF001434">
    <property type="entry name" value="CGS"/>
    <property type="match status" value="1"/>
</dbReference>
<reference evidence="9" key="1">
    <citation type="journal article" date="2021" name="PeerJ">
        <title>Extensive microbial diversity within the chicken gut microbiome revealed by metagenomics and culture.</title>
        <authorList>
            <person name="Gilroy R."/>
            <person name="Ravi A."/>
            <person name="Getino M."/>
            <person name="Pursley I."/>
            <person name="Horton D.L."/>
            <person name="Alikhan N.F."/>
            <person name="Baker D."/>
            <person name="Gharbi K."/>
            <person name="Hall N."/>
            <person name="Watson M."/>
            <person name="Adriaenssens E.M."/>
            <person name="Foster-Nyarko E."/>
            <person name="Jarju S."/>
            <person name="Secka A."/>
            <person name="Antonio M."/>
            <person name="Oren A."/>
            <person name="Chaudhuri R.R."/>
            <person name="La Ragione R."/>
            <person name="Hildebrand F."/>
            <person name="Pallen M.J."/>
        </authorList>
    </citation>
    <scope>NUCLEOTIDE SEQUENCE</scope>
    <source>
        <strain evidence="9">ChiW19-954</strain>
    </source>
</reference>
<dbReference type="SUPFAM" id="SSF53383">
    <property type="entry name" value="PLP-dependent transferases"/>
    <property type="match status" value="1"/>
</dbReference>
<feature type="modified residue" description="N6-(pyridoxal phosphate)lysine" evidence="7">
    <location>
        <position position="210"/>
    </location>
</feature>
<dbReference type="Pfam" id="PF01053">
    <property type="entry name" value="Cys_Met_Meta_PP"/>
    <property type="match status" value="1"/>
</dbReference>
<name>A0A9D2NMP2_9FIRM</name>
<organism evidence="9 10">
    <name type="scientific">Candidatus Mediterraneibacter faecipullorum</name>
    <dbReference type="NCBI Taxonomy" id="2838670"/>
    <lineage>
        <taxon>Bacteria</taxon>
        <taxon>Bacillati</taxon>
        <taxon>Bacillota</taxon>
        <taxon>Clostridia</taxon>
        <taxon>Lachnospirales</taxon>
        <taxon>Lachnospiraceae</taxon>
        <taxon>Mediterraneibacter</taxon>
    </lineage>
</organism>
<comment type="catalytic activity">
    <reaction evidence="5">
        <text>L-homocysteine + H2O = 2-oxobutanoate + hydrogen sulfide + NH4(+) + H(+)</text>
        <dbReference type="Rhea" id="RHEA:14501"/>
        <dbReference type="ChEBI" id="CHEBI:15377"/>
        <dbReference type="ChEBI" id="CHEBI:15378"/>
        <dbReference type="ChEBI" id="CHEBI:16763"/>
        <dbReference type="ChEBI" id="CHEBI:28938"/>
        <dbReference type="ChEBI" id="CHEBI:29919"/>
        <dbReference type="ChEBI" id="CHEBI:58199"/>
        <dbReference type="EC" id="4.4.1.2"/>
    </reaction>
    <physiologicalReaction direction="left-to-right" evidence="5">
        <dbReference type="Rhea" id="RHEA:14502"/>
    </physiologicalReaction>
</comment>
<keyword evidence="2 7" id="KW-0663">Pyridoxal phosphate</keyword>
<dbReference type="EC" id="4.4.1.2" evidence="3"/>
<dbReference type="GO" id="GO:0030170">
    <property type="term" value="F:pyridoxal phosphate binding"/>
    <property type="evidence" value="ECO:0007669"/>
    <property type="project" value="InterPro"/>
</dbReference>
<evidence type="ECO:0000256" key="6">
    <source>
        <dbReference type="ARBA" id="ARBA00052699"/>
    </source>
</evidence>
<sequence length="391" mass="43996">MAERADRDDLLAMTHVGEDPHKYMKAVTPPVFMTSLHVFDTVKDYFSVDIFKDEYYYGRASNPTVTILEKKMAALEHGSRAVVFSAGMAACAAAILAVCKAGSHIICIRESYGPVQHLLDEFLCKKYEITVTYVEGKTVKEFEDAIRPETDMIILESPSTLVFNVVDLEGVAKLAKKHGIITYIDNTYSTPVFQKPLDMGIDIVMHTMTKYIGGHSDLIGGVLISKDEEFMRKVMVQRDWFGGVLGPMEAWLAIRGLRTLDVRMQRHYETAMEVAKFLEGHPKIKRVFYTGLPSHPQYELARKQQKGECGLMSVEIDGSLEDVETFVDNLKLFEKGASWGGFESLAIAYTYNWSDEELAFHGLTRNIVRLHCGLEGAENLIDDLKQALDKI</sequence>
<comment type="catalytic activity">
    <reaction evidence="6">
        <text>L-methionine + H2O = methanethiol + 2-oxobutanoate + NH4(+)</text>
        <dbReference type="Rhea" id="RHEA:23800"/>
        <dbReference type="ChEBI" id="CHEBI:15377"/>
        <dbReference type="ChEBI" id="CHEBI:16007"/>
        <dbReference type="ChEBI" id="CHEBI:16763"/>
        <dbReference type="ChEBI" id="CHEBI:28938"/>
        <dbReference type="ChEBI" id="CHEBI:57844"/>
        <dbReference type="EC" id="4.4.1.11"/>
    </reaction>
    <physiologicalReaction direction="left-to-right" evidence="6">
        <dbReference type="Rhea" id="RHEA:23801"/>
    </physiologicalReaction>
</comment>
<gene>
    <name evidence="9" type="ORF">H9758_10945</name>
</gene>
<dbReference type="InterPro" id="IPR015421">
    <property type="entry name" value="PyrdxlP-dep_Trfase_major"/>
</dbReference>
<dbReference type="Gene3D" id="3.90.1150.10">
    <property type="entry name" value="Aspartate Aminotransferase, domain 1"/>
    <property type="match status" value="1"/>
</dbReference>
<comment type="cofactor">
    <cofactor evidence="1 8">
        <name>pyridoxal 5'-phosphate</name>
        <dbReference type="ChEBI" id="CHEBI:597326"/>
    </cofactor>
</comment>
<dbReference type="InterPro" id="IPR015422">
    <property type="entry name" value="PyrdxlP-dep_Trfase_small"/>
</dbReference>
<keyword evidence="9" id="KW-0808">Transferase</keyword>